<comment type="caution">
    <text evidence="9">The sequence shown here is derived from an EMBL/GenBank/DDBJ whole genome shotgun (WGS) entry which is preliminary data.</text>
</comment>
<dbReference type="PROSITE" id="PS50157">
    <property type="entry name" value="ZINC_FINGER_C2H2_2"/>
    <property type="match status" value="3"/>
</dbReference>
<comment type="subcellular location">
    <subcellularLocation>
        <location evidence="1">Nucleus</location>
    </subcellularLocation>
</comment>
<evidence type="ECO:0000256" key="3">
    <source>
        <dbReference type="ARBA" id="ARBA00022737"/>
    </source>
</evidence>
<dbReference type="PANTHER" id="PTHR16515">
    <property type="entry name" value="PR DOMAIN ZINC FINGER PROTEIN"/>
    <property type="match status" value="1"/>
</dbReference>
<dbReference type="OrthoDB" id="3437960at2759"/>
<evidence type="ECO:0000313" key="9">
    <source>
        <dbReference type="EMBL" id="OAF69126.1"/>
    </source>
</evidence>
<dbReference type="FunFam" id="3.30.160.60:FF:000744">
    <property type="entry name" value="zinc finger E-box-binding homeobox 1"/>
    <property type="match status" value="1"/>
</dbReference>
<evidence type="ECO:0000256" key="2">
    <source>
        <dbReference type="ARBA" id="ARBA00022723"/>
    </source>
</evidence>
<keyword evidence="10" id="KW-1185">Reference proteome</keyword>
<feature type="domain" description="C2H2-type" evidence="8">
    <location>
        <begin position="104"/>
        <end position="131"/>
    </location>
</feature>
<dbReference type="PANTHER" id="PTHR16515:SF35">
    <property type="entry name" value="FEZ FAMILY ZINC FINGER PROTEIN 2"/>
    <property type="match status" value="1"/>
</dbReference>
<evidence type="ECO:0000313" key="10">
    <source>
        <dbReference type="Proteomes" id="UP000078046"/>
    </source>
</evidence>
<dbReference type="PROSITE" id="PS00028">
    <property type="entry name" value="ZINC_FINGER_C2H2_1"/>
    <property type="match status" value="2"/>
</dbReference>
<dbReference type="InterPro" id="IPR013087">
    <property type="entry name" value="Znf_C2H2_type"/>
</dbReference>
<dbReference type="Proteomes" id="UP000078046">
    <property type="component" value="Unassembled WGS sequence"/>
</dbReference>
<protein>
    <recommendedName>
        <fullName evidence="8">C2H2-type domain-containing protein</fullName>
    </recommendedName>
</protein>
<evidence type="ECO:0000256" key="6">
    <source>
        <dbReference type="ARBA" id="ARBA00023242"/>
    </source>
</evidence>
<keyword evidence="6" id="KW-0539">Nucleus</keyword>
<reference evidence="9 10" key="1">
    <citation type="submission" date="2016-04" db="EMBL/GenBank/DDBJ databases">
        <title>The genome of Intoshia linei affirms orthonectids as highly simplified spiralians.</title>
        <authorList>
            <person name="Mikhailov K.V."/>
            <person name="Slusarev G.S."/>
            <person name="Nikitin M.A."/>
            <person name="Logacheva M.D."/>
            <person name="Penin A."/>
            <person name="Aleoshin V."/>
            <person name="Panchin Y.V."/>
        </authorList>
    </citation>
    <scope>NUCLEOTIDE SEQUENCE [LARGE SCALE GENOMIC DNA]</scope>
    <source>
        <strain evidence="9">Intl2013</strain>
        <tissue evidence="9">Whole animal</tissue>
    </source>
</reference>
<dbReference type="AlphaFoldDB" id="A0A177B4H9"/>
<dbReference type="EMBL" id="LWCA01000331">
    <property type="protein sequence ID" value="OAF69126.1"/>
    <property type="molecule type" value="Genomic_DNA"/>
</dbReference>
<evidence type="ECO:0000256" key="1">
    <source>
        <dbReference type="ARBA" id="ARBA00004123"/>
    </source>
</evidence>
<sequence length="187" mass="21979">MQYKPTYLLHFEEDHFHQPQKIKNHESSKDLAFKSISPIGTESSLFLDSSIKKILVIEKKTFTDFSLMNILKPSERCQNTKIPKYKSKYLLINFIPRIFNEIVLYCCICTKRFKSRATLRNHMPVHTRLRAFKCVVCDKSFQQASTLSRHKIIHTELKPYNCTQCSSNFNKKSKLKMHMKITLGSKI</sequence>
<evidence type="ECO:0000256" key="7">
    <source>
        <dbReference type="PROSITE-ProRule" id="PRU00042"/>
    </source>
</evidence>
<dbReference type="GO" id="GO:0008270">
    <property type="term" value="F:zinc ion binding"/>
    <property type="evidence" value="ECO:0007669"/>
    <property type="project" value="UniProtKB-KW"/>
</dbReference>
<keyword evidence="4 7" id="KW-0863">Zinc-finger</keyword>
<accession>A0A177B4H9</accession>
<name>A0A177B4H9_9BILA</name>
<feature type="domain" description="C2H2-type" evidence="8">
    <location>
        <begin position="160"/>
        <end position="187"/>
    </location>
</feature>
<evidence type="ECO:0000256" key="5">
    <source>
        <dbReference type="ARBA" id="ARBA00022833"/>
    </source>
</evidence>
<proteinExistence type="predicted"/>
<dbReference type="GO" id="GO:0010468">
    <property type="term" value="P:regulation of gene expression"/>
    <property type="evidence" value="ECO:0007669"/>
    <property type="project" value="TreeGrafter"/>
</dbReference>
<keyword evidence="5" id="KW-0862">Zinc</keyword>
<keyword evidence="3" id="KW-0677">Repeat</keyword>
<dbReference type="Gene3D" id="3.30.160.60">
    <property type="entry name" value="Classic Zinc Finger"/>
    <property type="match status" value="3"/>
</dbReference>
<evidence type="ECO:0000256" key="4">
    <source>
        <dbReference type="ARBA" id="ARBA00022771"/>
    </source>
</evidence>
<feature type="domain" description="C2H2-type" evidence="8">
    <location>
        <begin position="132"/>
        <end position="159"/>
    </location>
</feature>
<evidence type="ECO:0000259" key="8">
    <source>
        <dbReference type="PROSITE" id="PS50157"/>
    </source>
</evidence>
<dbReference type="Pfam" id="PF00096">
    <property type="entry name" value="zf-C2H2"/>
    <property type="match status" value="1"/>
</dbReference>
<dbReference type="Pfam" id="PF13894">
    <property type="entry name" value="zf-C2H2_4"/>
    <property type="match status" value="1"/>
</dbReference>
<dbReference type="GO" id="GO:0005634">
    <property type="term" value="C:nucleus"/>
    <property type="evidence" value="ECO:0007669"/>
    <property type="project" value="UniProtKB-SubCell"/>
</dbReference>
<dbReference type="SMART" id="SM00355">
    <property type="entry name" value="ZnF_C2H2"/>
    <property type="match status" value="3"/>
</dbReference>
<dbReference type="InterPro" id="IPR036236">
    <property type="entry name" value="Znf_C2H2_sf"/>
</dbReference>
<gene>
    <name evidence="9" type="ORF">A3Q56_03134</name>
</gene>
<dbReference type="SUPFAM" id="SSF57667">
    <property type="entry name" value="beta-beta-alpha zinc fingers"/>
    <property type="match status" value="2"/>
</dbReference>
<organism evidence="9 10">
    <name type="scientific">Intoshia linei</name>
    <dbReference type="NCBI Taxonomy" id="1819745"/>
    <lineage>
        <taxon>Eukaryota</taxon>
        <taxon>Metazoa</taxon>
        <taxon>Spiralia</taxon>
        <taxon>Lophotrochozoa</taxon>
        <taxon>Mesozoa</taxon>
        <taxon>Orthonectida</taxon>
        <taxon>Rhopaluridae</taxon>
        <taxon>Intoshia</taxon>
    </lineage>
</organism>
<dbReference type="FunFam" id="3.30.160.60:FF:000624">
    <property type="entry name" value="zinc finger protein 697"/>
    <property type="match status" value="1"/>
</dbReference>
<dbReference type="InterPro" id="IPR050331">
    <property type="entry name" value="Zinc_finger"/>
</dbReference>
<keyword evidence="2" id="KW-0479">Metal-binding</keyword>